<gene>
    <name evidence="3" type="ORF">HYPSUDRAFT_57199</name>
</gene>
<dbReference type="AlphaFoldDB" id="A0A0D2NHC4"/>
<feature type="compositionally biased region" description="Basic and acidic residues" evidence="2">
    <location>
        <begin position="617"/>
        <end position="628"/>
    </location>
</feature>
<dbReference type="STRING" id="945553.A0A0D2NHC4"/>
<feature type="compositionally biased region" description="Basic and acidic residues" evidence="2">
    <location>
        <begin position="498"/>
        <end position="513"/>
    </location>
</feature>
<feature type="compositionally biased region" description="Polar residues" evidence="2">
    <location>
        <begin position="101"/>
        <end position="112"/>
    </location>
</feature>
<feature type="region of interest" description="Disordered" evidence="2">
    <location>
        <begin position="58"/>
        <end position="86"/>
    </location>
</feature>
<reference evidence="4" key="1">
    <citation type="submission" date="2014-04" db="EMBL/GenBank/DDBJ databases">
        <title>Evolutionary Origins and Diversification of the Mycorrhizal Mutualists.</title>
        <authorList>
            <consortium name="DOE Joint Genome Institute"/>
            <consortium name="Mycorrhizal Genomics Consortium"/>
            <person name="Kohler A."/>
            <person name="Kuo A."/>
            <person name="Nagy L.G."/>
            <person name="Floudas D."/>
            <person name="Copeland A."/>
            <person name="Barry K.W."/>
            <person name="Cichocki N."/>
            <person name="Veneault-Fourrey C."/>
            <person name="LaButti K."/>
            <person name="Lindquist E.A."/>
            <person name="Lipzen A."/>
            <person name="Lundell T."/>
            <person name="Morin E."/>
            <person name="Murat C."/>
            <person name="Riley R."/>
            <person name="Ohm R."/>
            <person name="Sun H."/>
            <person name="Tunlid A."/>
            <person name="Henrissat B."/>
            <person name="Grigoriev I.V."/>
            <person name="Hibbett D.S."/>
            <person name="Martin F."/>
        </authorList>
    </citation>
    <scope>NUCLEOTIDE SEQUENCE [LARGE SCALE GENOMIC DNA]</scope>
    <source>
        <strain evidence="4">FD-334 SS-4</strain>
    </source>
</reference>
<dbReference type="OMA" id="NEYRENQ"/>
<name>A0A0D2NHC4_HYPSF</name>
<keyword evidence="4" id="KW-1185">Reference proteome</keyword>
<evidence type="ECO:0000313" key="3">
    <source>
        <dbReference type="EMBL" id="KJA18369.1"/>
    </source>
</evidence>
<dbReference type="Proteomes" id="UP000054270">
    <property type="component" value="Unassembled WGS sequence"/>
</dbReference>
<feature type="region of interest" description="Disordered" evidence="2">
    <location>
        <begin position="99"/>
        <end position="144"/>
    </location>
</feature>
<feature type="region of interest" description="Disordered" evidence="2">
    <location>
        <begin position="373"/>
        <end position="550"/>
    </location>
</feature>
<feature type="compositionally biased region" description="Basic residues" evidence="2">
    <location>
        <begin position="476"/>
        <end position="487"/>
    </location>
</feature>
<protein>
    <submittedName>
        <fullName evidence="3">Uncharacterized protein</fullName>
    </submittedName>
</protein>
<feature type="compositionally biased region" description="Polar residues" evidence="2">
    <location>
        <begin position="447"/>
        <end position="463"/>
    </location>
</feature>
<organism evidence="3 4">
    <name type="scientific">Hypholoma sublateritium (strain FD-334 SS-4)</name>
    <dbReference type="NCBI Taxonomy" id="945553"/>
    <lineage>
        <taxon>Eukaryota</taxon>
        <taxon>Fungi</taxon>
        <taxon>Dikarya</taxon>
        <taxon>Basidiomycota</taxon>
        <taxon>Agaricomycotina</taxon>
        <taxon>Agaricomycetes</taxon>
        <taxon>Agaricomycetidae</taxon>
        <taxon>Agaricales</taxon>
        <taxon>Agaricineae</taxon>
        <taxon>Strophariaceae</taxon>
        <taxon>Hypholoma</taxon>
    </lineage>
</organism>
<feature type="compositionally biased region" description="Polar residues" evidence="2">
    <location>
        <begin position="61"/>
        <end position="72"/>
    </location>
</feature>
<keyword evidence="1" id="KW-0175">Coiled coil</keyword>
<feature type="compositionally biased region" description="Basic and acidic residues" evidence="2">
    <location>
        <begin position="113"/>
        <end position="125"/>
    </location>
</feature>
<proteinExistence type="predicted"/>
<evidence type="ECO:0000313" key="4">
    <source>
        <dbReference type="Proteomes" id="UP000054270"/>
    </source>
</evidence>
<accession>A0A0D2NHC4</accession>
<feature type="region of interest" description="Disordered" evidence="2">
    <location>
        <begin position="565"/>
        <end position="628"/>
    </location>
</feature>
<dbReference type="EMBL" id="KN817590">
    <property type="protein sequence ID" value="KJA18369.1"/>
    <property type="molecule type" value="Genomic_DNA"/>
</dbReference>
<evidence type="ECO:0000256" key="2">
    <source>
        <dbReference type="SAM" id="MobiDB-lite"/>
    </source>
</evidence>
<dbReference type="OrthoDB" id="2673516at2759"/>
<evidence type="ECO:0000256" key="1">
    <source>
        <dbReference type="SAM" id="Coils"/>
    </source>
</evidence>
<feature type="coiled-coil region" evidence="1">
    <location>
        <begin position="273"/>
        <end position="340"/>
    </location>
</feature>
<feature type="compositionally biased region" description="Basic and acidic residues" evidence="2">
    <location>
        <begin position="433"/>
        <end position="442"/>
    </location>
</feature>
<feature type="compositionally biased region" description="Polar residues" evidence="2">
    <location>
        <begin position="397"/>
        <end position="408"/>
    </location>
</feature>
<feature type="compositionally biased region" description="Polar residues" evidence="2">
    <location>
        <begin position="379"/>
        <end position="390"/>
    </location>
</feature>
<feature type="compositionally biased region" description="Basic residues" evidence="2">
    <location>
        <begin position="604"/>
        <end position="616"/>
    </location>
</feature>
<feature type="compositionally biased region" description="Polar residues" evidence="2">
    <location>
        <begin position="488"/>
        <end position="497"/>
    </location>
</feature>
<sequence>MERETRLIIHHGALYHNHSAHVSTNPDDEMLEYDVFDEDQEGGDEDEAMTPTYYSFDEASESGTATPNSTSMEPVRQHETARNDASLQDDDMEQEHIALPSGSSTHSIPSRPSDSREHPSKKNRYESTSVAPGFERGTTKYRSGQTLTANKQLMSTLQVTRQQHERDLALARTAAFEEVKAEYGRYVSGMEEAARQKEQAYQEEWRRITASIAENAEVVEAERQRASKLALAVQEKDRAVEEMRLKARDNELELRAHLLAIEKDNEALRLSQAKVQRETAAQFELLKQNLRQEADTTSARTRAEVAEAALLQKELEIATARQREEEMKATIESMKRAQEEFRRSQELAQQEMLAKFEQIKADKDREVAIALQQKKRMKTSPNSTAASNGQPADDCLPTTSNSTHSTDIQPMDEDSPGLNIPVRPSTPTGTTRPMEEDRRDHVPLTFTPHQNTAEGTTNPTAEASTPVRKSVNERIKAKRGKATHTKHANPTTPASTVSKEKVVDPVASDEKAADPVPSTGEPMDEDRPGPIPPGGKDLMERIKAKKQALHKKTIPVLKRALAIEDEETNTGGGGPAADADADADSEHDSDSELEDNDGQAGASRKPKGKGTGKGKSKGKDADTGKADSTDKLTNLEALIVGAVQQAMANLAPNLGMTTTSSSPEKKSRQSLINAAVIAEAKRHSKDAKNGISEVINSVIQGAFDLESNDDWYVHVPPTVDQVALFNKTAKGGPNPNDLRVDMKGTISSDWNVAVIQILLALVVDEMKDEDLSWLPKCSDEFLRSRIRKRIENGRAFYQKTKAKIAEDGTAETEQEIEDRLIAEKAAADAKARAHARRKAGGSPEDIALWKWLALLLEKLGKDGMSSEESEVEEGSARGVYYVKKLPWRRSDTTKHVRFIDKQREIANGLYSRRGNAPVPRIINHTNKGGVSRRPAPPGRPRAIYEEEWLQKQHSADVAKLDISDEIFPWREYYSVGMA</sequence>